<dbReference type="RefSeq" id="WP_210894473.1">
    <property type="nucleotide sequence ID" value="NZ_JAGPYQ010000003.1"/>
</dbReference>
<sequence>MTTHPATSAPIDTALTELRAHFGADTVTTTPDGSGGVYAVISDLTVGPAYTPAQTWLGFQISAAHPDADIYPHYTGMLNRTDGQPHGQAIQPVTWQGRPSEPALQISRRSNQRNPAVDTPVNKALRMILALLIEQ</sequence>
<reference evidence="1 2" key="1">
    <citation type="submission" date="2021-04" db="EMBL/GenBank/DDBJ databases">
        <authorList>
            <person name="Tang X."/>
            <person name="Zhou X."/>
            <person name="Chen X."/>
            <person name="Cernava T."/>
            <person name="Zhang C."/>
        </authorList>
    </citation>
    <scope>NUCLEOTIDE SEQUENCE [LARGE SCALE GENOMIC DNA]</scope>
    <source>
        <strain evidence="1 2">BH-SS-21</strain>
        <plasmid evidence="1">p2</plasmid>
    </source>
</reference>
<geneLocation type="plasmid" evidence="1">
    <name>p2</name>
</geneLocation>
<comment type="caution">
    <text evidence="1">The sequence shown here is derived from an EMBL/GenBank/DDBJ whole genome shotgun (WGS) entry which is preliminary data.</text>
</comment>
<keyword evidence="2" id="KW-1185">Reference proteome</keyword>
<evidence type="ECO:0000313" key="1">
    <source>
        <dbReference type="EMBL" id="MBQ0855602.1"/>
    </source>
</evidence>
<accession>A0A940Y2V3</accession>
<dbReference type="Proteomes" id="UP000677413">
    <property type="component" value="Unassembled WGS sequence"/>
</dbReference>
<name>A0A940Y2V3_9ACTN</name>
<dbReference type="AlphaFoldDB" id="A0A940Y2V3"/>
<protein>
    <submittedName>
        <fullName evidence="1">Uncharacterized protein</fullName>
    </submittedName>
</protein>
<keyword evidence="1" id="KW-0614">Plasmid</keyword>
<organism evidence="1 2">
    <name type="scientific">Streptomyces liliiviolaceus</name>
    <dbReference type="NCBI Taxonomy" id="2823109"/>
    <lineage>
        <taxon>Bacteria</taxon>
        <taxon>Bacillati</taxon>
        <taxon>Actinomycetota</taxon>
        <taxon>Actinomycetes</taxon>
        <taxon>Kitasatosporales</taxon>
        <taxon>Streptomycetaceae</taxon>
        <taxon>Streptomyces</taxon>
    </lineage>
</organism>
<evidence type="ECO:0000313" key="2">
    <source>
        <dbReference type="Proteomes" id="UP000677413"/>
    </source>
</evidence>
<dbReference type="EMBL" id="JAGPYQ010000003">
    <property type="protein sequence ID" value="MBQ0855602.1"/>
    <property type="molecule type" value="Genomic_DNA"/>
</dbReference>
<gene>
    <name evidence="1" type="ORF">J8N05_46430</name>
</gene>
<proteinExistence type="predicted"/>